<keyword evidence="4" id="KW-0732">Signal</keyword>
<dbReference type="InterPro" id="IPR050525">
    <property type="entry name" value="ECM_Assembly_Org"/>
</dbReference>
<dbReference type="InterPro" id="IPR013320">
    <property type="entry name" value="ConA-like_dom_sf"/>
</dbReference>
<evidence type="ECO:0000256" key="2">
    <source>
        <dbReference type="ARBA" id="ARBA00022525"/>
    </source>
</evidence>
<evidence type="ECO:0000313" key="14">
    <source>
        <dbReference type="Ensembl" id="ENSOMEP00000011109.1"/>
    </source>
</evidence>
<dbReference type="PROSITE" id="PS50234">
    <property type="entry name" value="VWFA"/>
    <property type="match status" value="2"/>
</dbReference>
<name>A0A3B3C0H2_ORYME</name>
<accession>A0A3B3C0H2</accession>
<dbReference type="Gene3D" id="2.60.120.200">
    <property type="match status" value="1"/>
</dbReference>
<dbReference type="SMART" id="SM00327">
    <property type="entry name" value="VWA"/>
    <property type="match status" value="2"/>
</dbReference>
<dbReference type="GO" id="GO:0005615">
    <property type="term" value="C:extracellular space"/>
    <property type="evidence" value="ECO:0007669"/>
    <property type="project" value="TreeGrafter"/>
</dbReference>
<dbReference type="STRING" id="30732.ENSOMEP00000011109"/>
<evidence type="ECO:0000259" key="12">
    <source>
        <dbReference type="PROSITE" id="PS50234"/>
    </source>
</evidence>
<sequence>MKLTEQTLTLTGPPPQRADPRCPNRSINTGVSRRVKEGPTTQSQGACCDTEVRGIQTTPSILADRREADLPSAETNELKWGGFMCKTPAIADIVILVDGSWSIGRINFRLVRTFLENLVRAFSVDFDKTRIGLAQYSGDPRIEWHLNTHSSKEAVIDAVKNLPYKGGNTLTGLALTFILENSFKPESGSRPGVPKIGILITDGKSQDDVIPPAQSLKDAGIELFAIGVKNADENELKAIASPPEETHVYNVADFSVMSDIVEGLTKGVCDRVDQLDKQIKGLSPPRDLVISEITARSFRLTWTHATGQVEKYRVVYYPASGGRPEEKVVQGADNSVELNYLNSLTEYQVAVFAIYRSSASEALRGSATTLALPTVNNLELLDITHSTMRVVWRAAAGATGYMILYAPLTEGESADEKEVKVADSVNEVELEGLTPDTEYTVTVYAMYGEEASDPMTSQETTLPLIPARNLRFSEVDHSSARLTWESASRLVRGYRIMYVKTNGVQTTEVDVGKVTTYILRNLTSLTEYTVGVFAVYDEGEAEAVTESFTTKVVPDPLDLRSSDITTESFRVSWRHAATDVILYRITWTPTDGGDSKDFMVDGNVNTYVIRGLSPDSEYEVLVAAIYANERESDEVILVETTGPRLGVRNMKIDDETTFSLRVSWQPVDARNVRQYRLSYISMRGDRATETVGLTETIPSAQNSIILQPLLSDTEYKITLTPVYPEGDGPMASQVGRTLPLTAPKNLRVSEEWYNRFRISWDVPPSPTMGYRVVYQPLSAPGPALETFVGEDVNTMLIVNLLSGTEYSVKVIASYTTGSSEALSGRAKTLYLGVTNLSTYQVRMTSVCAQWQTHRHASAYRVVIQPLLGDQKQENRLSGGSSRHCFNNLKPNTEYKISVYAQLQDGTEGPAATATVKTCEAPTKPPSTTPLPTIPSAKEVCRAAKADLVFLVDGSWSIGDDNFLKIIRFLYSTVGALDRIGPDGTQVAIAQFSDDARTEFKLNSYTDKERLLDAINKISYKGGNTKTGRAIQHVKENIFTAEGGVRRGIPNVLVVLTDGRSQDDVNKVSKEMQMEGYIVFAIGFADADYGELVSIASKPSDRHVFFVDDLDAFQKIEEKLVTFVCEAATCDVIHKKWLTSCFRMMELFGLVEDRYNSIYGVSMVPGTFNAFPSFHLHSNALLAQPTRFIHPEGLPSDYTISLLFRLLHDTPEEPFALWEILNKDNDPLAGVILDNGGKTLTFFNNDYKGVFQTVTFEGPEIKKLFFGSFHKLHVAISKTSAKVFVDCKMVAEKAINAAGNITTDGLEVLGRMVRSRANKDNSAPFQLQNFDIVCSTSWASRDKCCELPGLVRSELNVICCIFLVLFTSVKGPAGAVGDMGAQGPQGPPGPQGPSGRSIIGPPGAPGERGQKGDPGQQGQQVIHLYDSQRHMARYNTILNQVPSPPVSIRTVPGPPGEPGRQGSPGPQGEQGPPGRPGFPGQNGQNGNPGERGQPGEKGEKGSQGVGVQGPRGAPGSPGAPGQGRPGNQGPTGRPGNPGAPGRPGVPGPVGPPGPPGYCDQNSCVGYNVGGMCRCLLQVSDSRP</sequence>
<feature type="compositionally biased region" description="Polar residues" evidence="11">
    <location>
        <begin position="1"/>
        <end position="10"/>
    </location>
</feature>
<keyword evidence="15" id="KW-1185">Reference proteome</keyword>
<feature type="compositionally biased region" description="Pro residues" evidence="11">
    <location>
        <begin position="1542"/>
        <end position="1552"/>
    </location>
</feature>
<proteinExistence type="inferred from homology"/>
<feature type="region of interest" description="Disordered" evidence="11">
    <location>
        <begin position="1376"/>
        <end position="1418"/>
    </location>
</feature>
<dbReference type="InterPro" id="IPR003961">
    <property type="entry name" value="FN3_dom"/>
</dbReference>
<evidence type="ECO:0000313" key="15">
    <source>
        <dbReference type="Proteomes" id="UP000261560"/>
    </source>
</evidence>
<evidence type="ECO:0000256" key="11">
    <source>
        <dbReference type="SAM" id="MobiDB-lite"/>
    </source>
</evidence>
<dbReference type="InterPro" id="IPR048287">
    <property type="entry name" value="TSPN-like_N"/>
</dbReference>
<dbReference type="Gene3D" id="2.60.40.10">
    <property type="entry name" value="Immunoglobulins"/>
    <property type="match status" value="7"/>
</dbReference>
<evidence type="ECO:0000256" key="3">
    <source>
        <dbReference type="ARBA" id="ARBA00022530"/>
    </source>
</evidence>
<dbReference type="InterPro" id="IPR002035">
    <property type="entry name" value="VWF_A"/>
</dbReference>
<keyword evidence="8" id="KW-0325">Glycoprotein</keyword>
<evidence type="ECO:0000256" key="4">
    <source>
        <dbReference type="ARBA" id="ARBA00022729"/>
    </source>
</evidence>
<dbReference type="OMA" id="HIAQPEF"/>
<feature type="domain" description="Fibronectin type-III" evidence="13">
    <location>
        <begin position="556"/>
        <end position="645"/>
    </location>
</feature>
<reference evidence="14" key="1">
    <citation type="submission" date="2025-08" db="UniProtKB">
        <authorList>
            <consortium name="Ensembl"/>
        </authorList>
    </citation>
    <scope>IDENTIFICATION</scope>
</reference>
<comment type="subcellular location">
    <subcellularLocation>
        <location evidence="1">Secreted</location>
        <location evidence="1">Extracellular space</location>
        <location evidence="1">Extracellular matrix</location>
    </subcellularLocation>
</comment>
<dbReference type="PRINTS" id="PR00453">
    <property type="entry name" value="VWFADOMAIN"/>
</dbReference>
<dbReference type="Ensembl" id="ENSOMET00000032190.1">
    <property type="protein sequence ID" value="ENSOMEP00000011109.1"/>
    <property type="gene ID" value="ENSOMEG00000012432.1"/>
</dbReference>
<dbReference type="GO" id="GO:0007155">
    <property type="term" value="P:cell adhesion"/>
    <property type="evidence" value="ECO:0007669"/>
    <property type="project" value="UniProtKB-KW"/>
</dbReference>
<dbReference type="FunFam" id="2.60.40.10:FF:000480">
    <property type="entry name" value="Collagen, type XII, alpha 1"/>
    <property type="match status" value="1"/>
</dbReference>
<feature type="domain" description="VWFA" evidence="12">
    <location>
        <begin position="946"/>
        <end position="1119"/>
    </location>
</feature>
<dbReference type="Pfam" id="PF00092">
    <property type="entry name" value="VWA"/>
    <property type="match status" value="2"/>
</dbReference>
<dbReference type="SMART" id="SM00060">
    <property type="entry name" value="FN3"/>
    <property type="match status" value="7"/>
</dbReference>
<dbReference type="SUPFAM" id="SSF49265">
    <property type="entry name" value="Fibronectin type III"/>
    <property type="match status" value="6"/>
</dbReference>
<dbReference type="CDD" id="cd00063">
    <property type="entry name" value="FN3"/>
    <property type="match status" value="7"/>
</dbReference>
<feature type="region of interest" description="Disordered" evidence="11">
    <location>
        <begin position="1437"/>
        <end position="1552"/>
    </location>
</feature>
<feature type="domain" description="Fibronectin type-III" evidence="13">
    <location>
        <begin position="833"/>
        <end position="925"/>
    </location>
</feature>
<feature type="domain" description="Fibronectin type-III" evidence="13">
    <location>
        <begin position="646"/>
        <end position="741"/>
    </location>
</feature>
<dbReference type="FunFam" id="3.40.50.410:FF:000001">
    <property type="entry name" value="Collagen, type XII, alpha 1"/>
    <property type="match status" value="2"/>
</dbReference>
<feature type="region of interest" description="Disordered" evidence="11">
    <location>
        <begin position="1"/>
        <end position="45"/>
    </location>
</feature>
<dbReference type="FunFam" id="2.60.40.10:FF:000234">
    <property type="entry name" value="Collagen, type XII, alpha 1"/>
    <property type="match status" value="3"/>
</dbReference>
<evidence type="ECO:0000259" key="13">
    <source>
        <dbReference type="PROSITE" id="PS50853"/>
    </source>
</evidence>
<feature type="domain" description="Fibronectin type-III" evidence="13">
    <location>
        <begin position="742"/>
        <end position="832"/>
    </location>
</feature>
<evidence type="ECO:0000256" key="5">
    <source>
        <dbReference type="ARBA" id="ARBA00022737"/>
    </source>
</evidence>
<dbReference type="GO" id="GO:0005614">
    <property type="term" value="C:interstitial matrix"/>
    <property type="evidence" value="ECO:0007669"/>
    <property type="project" value="TreeGrafter"/>
</dbReference>
<dbReference type="InterPro" id="IPR008160">
    <property type="entry name" value="Collagen"/>
</dbReference>
<dbReference type="SUPFAM" id="SSF49899">
    <property type="entry name" value="Concanavalin A-like lectins/glucanases"/>
    <property type="match status" value="1"/>
</dbReference>
<dbReference type="SUPFAM" id="SSF53300">
    <property type="entry name" value="vWA-like"/>
    <property type="match status" value="2"/>
</dbReference>
<dbReference type="GO" id="GO:0005581">
    <property type="term" value="C:collagen trimer"/>
    <property type="evidence" value="ECO:0007669"/>
    <property type="project" value="UniProtKB-KW"/>
</dbReference>
<evidence type="ECO:0000256" key="8">
    <source>
        <dbReference type="ARBA" id="ARBA00023180"/>
    </source>
</evidence>
<keyword evidence="2" id="KW-0964">Secreted</keyword>
<protein>
    <submittedName>
        <fullName evidence="14">Collagen, type XIV, alpha 1b</fullName>
    </submittedName>
</protein>
<dbReference type="PaxDb" id="30732-ENSOMEP00000011109"/>
<organism evidence="14 15">
    <name type="scientific">Oryzias melastigma</name>
    <name type="common">Marine medaka</name>
    <dbReference type="NCBI Taxonomy" id="30732"/>
    <lineage>
        <taxon>Eukaryota</taxon>
        <taxon>Metazoa</taxon>
        <taxon>Chordata</taxon>
        <taxon>Craniata</taxon>
        <taxon>Vertebrata</taxon>
        <taxon>Euteleostomi</taxon>
        <taxon>Actinopterygii</taxon>
        <taxon>Neopterygii</taxon>
        <taxon>Teleostei</taxon>
        <taxon>Neoteleostei</taxon>
        <taxon>Acanthomorphata</taxon>
        <taxon>Ovalentaria</taxon>
        <taxon>Atherinomorphae</taxon>
        <taxon>Beloniformes</taxon>
        <taxon>Adrianichthyidae</taxon>
        <taxon>Oryziinae</taxon>
        <taxon>Oryzias</taxon>
    </lineage>
</organism>
<evidence type="ECO:0000256" key="7">
    <source>
        <dbReference type="ARBA" id="ARBA00023119"/>
    </source>
</evidence>
<dbReference type="InterPro" id="IPR036116">
    <property type="entry name" value="FN3_sf"/>
</dbReference>
<dbReference type="InterPro" id="IPR036465">
    <property type="entry name" value="vWFA_dom_sf"/>
</dbReference>
<dbReference type="SMART" id="SM00210">
    <property type="entry name" value="TSPN"/>
    <property type="match status" value="1"/>
</dbReference>
<dbReference type="PANTHER" id="PTHR24020">
    <property type="entry name" value="COLLAGEN ALPHA"/>
    <property type="match status" value="1"/>
</dbReference>
<keyword evidence="6" id="KW-0130">Cell adhesion</keyword>
<dbReference type="Pfam" id="PF00041">
    <property type="entry name" value="fn3"/>
    <property type="match status" value="7"/>
</dbReference>
<reference evidence="14" key="2">
    <citation type="submission" date="2025-09" db="UniProtKB">
        <authorList>
            <consortium name="Ensembl"/>
        </authorList>
    </citation>
    <scope>IDENTIFICATION</scope>
</reference>
<feature type="domain" description="Fibronectin type-III" evidence="13">
    <location>
        <begin position="466"/>
        <end position="555"/>
    </location>
</feature>
<dbReference type="Proteomes" id="UP000261560">
    <property type="component" value="Unplaced"/>
</dbReference>
<dbReference type="FunFam" id="2.60.40.10:FF:000489">
    <property type="entry name" value="collagen alpha-1(XII) chain isoform X1"/>
    <property type="match status" value="1"/>
</dbReference>
<dbReference type="FunFam" id="2.60.120.200:FF:000008">
    <property type="entry name" value="Collagen type XII alpha 1 chain"/>
    <property type="match status" value="1"/>
</dbReference>
<dbReference type="FunFam" id="2.60.40.10:FF:000444">
    <property type="entry name" value="Collagen alpha-1(XIV) chain isoform X2"/>
    <property type="match status" value="1"/>
</dbReference>
<dbReference type="GeneTree" id="ENSGT00940000153769"/>
<keyword evidence="3" id="KW-0272">Extracellular matrix</keyword>
<evidence type="ECO:0000256" key="10">
    <source>
        <dbReference type="ARBA" id="ARBA00049648"/>
    </source>
</evidence>
<feature type="compositionally biased region" description="Low complexity" evidence="11">
    <location>
        <begin position="1457"/>
        <end position="1490"/>
    </location>
</feature>
<dbReference type="CDD" id="cd01482">
    <property type="entry name" value="vWA_collagen_alphaI-XII-like"/>
    <property type="match status" value="2"/>
</dbReference>
<keyword evidence="9" id="KW-0379">Hydroxylation</keyword>
<evidence type="ECO:0000256" key="9">
    <source>
        <dbReference type="ARBA" id="ARBA00023278"/>
    </source>
</evidence>
<feature type="domain" description="VWFA" evidence="12">
    <location>
        <begin position="92"/>
        <end position="264"/>
    </location>
</feature>
<evidence type="ECO:0000256" key="1">
    <source>
        <dbReference type="ARBA" id="ARBA00004498"/>
    </source>
</evidence>
<dbReference type="PANTHER" id="PTHR24020:SF15">
    <property type="entry name" value="COLLAGEN ALPHA-1(XIV) CHAIN"/>
    <property type="match status" value="1"/>
</dbReference>
<keyword evidence="7" id="KW-0176">Collagen</keyword>
<dbReference type="Gene3D" id="3.40.50.410">
    <property type="entry name" value="von Willebrand factor, type A domain"/>
    <property type="match status" value="2"/>
</dbReference>
<comment type="similarity">
    <text evidence="10">Belongs to the fibril-associated collagens with interrupted helices (FACIT) family.</text>
</comment>
<dbReference type="PROSITE" id="PS50853">
    <property type="entry name" value="FN3"/>
    <property type="match status" value="7"/>
</dbReference>
<evidence type="ECO:0000256" key="6">
    <source>
        <dbReference type="ARBA" id="ARBA00022889"/>
    </source>
</evidence>
<feature type="domain" description="Fibronectin type-III" evidence="13">
    <location>
        <begin position="284"/>
        <end position="374"/>
    </location>
</feature>
<feature type="domain" description="Fibronectin type-III" evidence="13">
    <location>
        <begin position="375"/>
        <end position="465"/>
    </location>
</feature>
<dbReference type="Pfam" id="PF01391">
    <property type="entry name" value="Collagen"/>
    <property type="match status" value="1"/>
</dbReference>
<dbReference type="InterPro" id="IPR013783">
    <property type="entry name" value="Ig-like_fold"/>
</dbReference>
<keyword evidence="5" id="KW-0677">Repeat</keyword>
<dbReference type="FunFam" id="2.60.40.10:FF:000514">
    <property type="entry name" value="Collagen alpha-1(XIV) chain isoform X2"/>
    <property type="match status" value="1"/>
</dbReference>